<accession>A0A2S3UZ10</accession>
<keyword evidence="9" id="KW-0175">Coiled coil</keyword>
<keyword evidence="5 11" id="KW-0472">Membrane</keyword>
<dbReference type="PROSITE" id="PS50885">
    <property type="entry name" value="HAMP"/>
    <property type="match status" value="1"/>
</dbReference>
<dbReference type="PANTHER" id="PTHR32089:SF112">
    <property type="entry name" value="LYSOZYME-LIKE PROTEIN-RELATED"/>
    <property type="match status" value="1"/>
</dbReference>
<keyword evidence="4 11" id="KW-1133">Transmembrane helix</keyword>
<evidence type="ECO:0000256" key="5">
    <source>
        <dbReference type="ARBA" id="ARBA00023136"/>
    </source>
</evidence>
<dbReference type="SMART" id="SM00304">
    <property type="entry name" value="HAMP"/>
    <property type="match status" value="1"/>
</dbReference>
<proteinExistence type="inferred from homology"/>
<evidence type="ECO:0000259" key="12">
    <source>
        <dbReference type="PROSITE" id="PS50111"/>
    </source>
</evidence>
<dbReference type="GO" id="GO:0006935">
    <property type="term" value="P:chemotaxis"/>
    <property type="evidence" value="ECO:0007669"/>
    <property type="project" value="InterPro"/>
</dbReference>
<evidence type="ECO:0000256" key="1">
    <source>
        <dbReference type="ARBA" id="ARBA00004651"/>
    </source>
</evidence>
<dbReference type="SMART" id="SM00283">
    <property type="entry name" value="MA"/>
    <property type="match status" value="1"/>
</dbReference>
<keyword evidence="2" id="KW-1003">Cell membrane</keyword>
<comment type="subcellular location">
    <subcellularLocation>
        <location evidence="1">Cell membrane</location>
        <topology evidence="1">Multi-pass membrane protein</topology>
    </subcellularLocation>
</comment>
<evidence type="ECO:0000256" key="10">
    <source>
        <dbReference type="SAM" id="MobiDB-lite"/>
    </source>
</evidence>
<keyword evidence="6 8" id="KW-0807">Transducer</keyword>
<dbReference type="RefSeq" id="WP_103221914.1">
    <property type="nucleotide sequence ID" value="NZ_PPCN01000002.1"/>
</dbReference>
<evidence type="ECO:0000256" key="9">
    <source>
        <dbReference type="SAM" id="Coils"/>
    </source>
</evidence>
<organism evidence="14 15">
    <name type="scientific">Roseibium marinum</name>
    <dbReference type="NCBI Taxonomy" id="281252"/>
    <lineage>
        <taxon>Bacteria</taxon>
        <taxon>Pseudomonadati</taxon>
        <taxon>Pseudomonadota</taxon>
        <taxon>Alphaproteobacteria</taxon>
        <taxon>Hyphomicrobiales</taxon>
        <taxon>Stappiaceae</taxon>
        <taxon>Roseibium</taxon>
    </lineage>
</organism>
<dbReference type="GO" id="GO:0007165">
    <property type="term" value="P:signal transduction"/>
    <property type="evidence" value="ECO:0007669"/>
    <property type="project" value="UniProtKB-KW"/>
</dbReference>
<evidence type="ECO:0000256" key="4">
    <source>
        <dbReference type="ARBA" id="ARBA00022989"/>
    </source>
</evidence>
<dbReference type="Proteomes" id="UP000236959">
    <property type="component" value="Unassembled WGS sequence"/>
</dbReference>
<comment type="similarity">
    <text evidence="7">Belongs to the methyl-accepting chemotaxis (MCP) protein family.</text>
</comment>
<dbReference type="SUPFAM" id="SSF58104">
    <property type="entry name" value="Methyl-accepting chemotaxis protein (MCP) signaling domain"/>
    <property type="match status" value="1"/>
</dbReference>
<dbReference type="PROSITE" id="PS50111">
    <property type="entry name" value="CHEMOTAXIS_TRANSDUC_2"/>
    <property type="match status" value="1"/>
</dbReference>
<dbReference type="CDD" id="cd06225">
    <property type="entry name" value="HAMP"/>
    <property type="match status" value="1"/>
</dbReference>
<comment type="caution">
    <text evidence="14">The sequence shown here is derived from an EMBL/GenBank/DDBJ whole genome shotgun (WGS) entry which is preliminary data.</text>
</comment>
<feature type="region of interest" description="Disordered" evidence="10">
    <location>
        <begin position="516"/>
        <end position="537"/>
    </location>
</feature>
<evidence type="ECO:0000313" key="14">
    <source>
        <dbReference type="EMBL" id="POF32947.1"/>
    </source>
</evidence>
<dbReference type="Pfam" id="PF00015">
    <property type="entry name" value="MCPsignal"/>
    <property type="match status" value="1"/>
</dbReference>
<evidence type="ECO:0000256" key="8">
    <source>
        <dbReference type="PROSITE-ProRule" id="PRU00284"/>
    </source>
</evidence>
<dbReference type="Gene3D" id="3.30.450.20">
    <property type="entry name" value="PAS domain"/>
    <property type="match status" value="1"/>
</dbReference>
<dbReference type="Pfam" id="PF00672">
    <property type="entry name" value="HAMP"/>
    <property type="match status" value="1"/>
</dbReference>
<sequence>MSFARWPLAWKISTPVLAIAIFSIALAGISLNSLKDAMLEERLVKIADITDTATKIAERYHELEKSGDLSKEEAQQRAVEAISAMRFENGENYIFVFNYDSIAVSHAKASLIGTDLSGLKDANGVKIIPELVKLGRNGGGNLLYLWPRSGDDVPIEKWSHAKAFDPWQWMIGTGVYTDDLEAAFWNQAIMIIALTLIGAVLAGSIAYFAIRSLVRPLRALTANMSTLADGNTDIVIEGTDRGDEIGQMAAAMEVFVRNESARRELEDQQNNAQEDAARRGAEIQQLSSEFDRQITEMMSIIDSSVENLQAASSDMTGVAARTTEQSGLVSSASSQASHNVETVAAAAEELSASVNEIRRQVQASSEIAARAAGEAQSTNQRMNGLSEAATRIGEVVTLIQAIAEQTNLLALNATIEAARAGEAGRGFAVVASEVKELATQTSKATEDISSQITAIQEETGHAASAISSVTEIINNMNEIASSIASSVEEQGVATQEIASNATEASRSTVEVTTNIESVSKASENTRDTAEKVDSSAQQLKENASMLRSQVANFLQEVSKRSAA</sequence>
<feature type="transmembrane region" description="Helical" evidence="11">
    <location>
        <begin position="188"/>
        <end position="210"/>
    </location>
</feature>
<reference evidence="14 15" key="1">
    <citation type="submission" date="2018-01" db="EMBL/GenBank/DDBJ databases">
        <title>Genomic Encyclopedia of Archaeal and Bacterial Type Strains, Phase II (KMG-II): from individual species to whole genera.</title>
        <authorList>
            <person name="Goeker M."/>
        </authorList>
    </citation>
    <scope>NUCLEOTIDE SEQUENCE [LARGE SCALE GENOMIC DNA]</scope>
    <source>
        <strain evidence="14 15">DSM 17023</strain>
    </source>
</reference>
<feature type="transmembrane region" description="Helical" evidence="11">
    <location>
        <begin position="12"/>
        <end position="34"/>
    </location>
</feature>
<dbReference type="InterPro" id="IPR004089">
    <property type="entry name" value="MCPsignal_dom"/>
</dbReference>
<dbReference type="PRINTS" id="PR00260">
    <property type="entry name" value="CHEMTRNSDUCR"/>
</dbReference>
<name>A0A2S3UZ10_9HYPH</name>
<feature type="domain" description="HAMP" evidence="13">
    <location>
        <begin position="211"/>
        <end position="264"/>
    </location>
</feature>
<evidence type="ECO:0000259" key="13">
    <source>
        <dbReference type="PROSITE" id="PS50885"/>
    </source>
</evidence>
<dbReference type="Gene3D" id="1.10.8.500">
    <property type="entry name" value="HAMP domain in histidine kinase"/>
    <property type="match status" value="1"/>
</dbReference>
<dbReference type="Gene3D" id="1.10.287.950">
    <property type="entry name" value="Methyl-accepting chemotaxis protein"/>
    <property type="match status" value="1"/>
</dbReference>
<gene>
    <name evidence="14" type="ORF">CLV41_102353</name>
</gene>
<dbReference type="InterPro" id="IPR033480">
    <property type="entry name" value="sCache_2"/>
</dbReference>
<evidence type="ECO:0000256" key="2">
    <source>
        <dbReference type="ARBA" id="ARBA00022475"/>
    </source>
</evidence>
<feature type="compositionally biased region" description="Basic and acidic residues" evidence="10">
    <location>
        <begin position="523"/>
        <end position="533"/>
    </location>
</feature>
<dbReference type="GO" id="GO:0005886">
    <property type="term" value="C:plasma membrane"/>
    <property type="evidence" value="ECO:0007669"/>
    <property type="project" value="UniProtKB-SubCell"/>
</dbReference>
<evidence type="ECO:0000313" key="15">
    <source>
        <dbReference type="Proteomes" id="UP000236959"/>
    </source>
</evidence>
<dbReference type="GO" id="GO:0004888">
    <property type="term" value="F:transmembrane signaling receptor activity"/>
    <property type="evidence" value="ECO:0007669"/>
    <property type="project" value="InterPro"/>
</dbReference>
<feature type="coiled-coil region" evidence="9">
    <location>
        <begin position="251"/>
        <end position="278"/>
    </location>
</feature>
<feature type="domain" description="Methyl-accepting transducer" evidence="12">
    <location>
        <begin position="304"/>
        <end position="540"/>
    </location>
</feature>
<dbReference type="InterPro" id="IPR004010">
    <property type="entry name" value="Double_Cache_2"/>
</dbReference>
<dbReference type="PANTHER" id="PTHR32089">
    <property type="entry name" value="METHYL-ACCEPTING CHEMOTAXIS PROTEIN MCPB"/>
    <property type="match status" value="1"/>
</dbReference>
<dbReference type="EMBL" id="PPCN01000002">
    <property type="protein sequence ID" value="POF32947.1"/>
    <property type="molecule type" value="Genomic_DNA"/>
</dbReference>
<dbReference type="AlphaFoldDB" id="A0A2S3UZ10"/>
<dbReference type="InterPro" id="IPR003660">
    <property type="entry name" value="HAMP_dom"/>
</dbReference>
<dbReference type="Pfam" id="PF08269">
    <property type="entry name" value="dCache_2"/>
    <property type="match status" value="1"/>
</dbReference>
<evidence type="ECO:0000256" key="3">
    <source>
        <dbReference type="ARBA" id="ARBA00022692"/>
    </source>
</evidence>
<evidence type="ECO:0000256" key="7">
    <source>
        <dbReference type="ARBA" id="ARBA00029447"/>
    </source>
</evidence>
<keyword evidence="15" id="KW-1185">Reference proteome</keyword>
<protein>
    <submittedName>
        <fullName evidence="14">Methyl-accepting chemotaxis protein</fullName>
    </submittedName>
</protein>
<evidence type="ECO:0000256" key="11">
    <source>
        <dbReference type="SAM" id="Phobius"/>
    </source>
</evidence>
<evidence type="ECO:0000256" key="6">
    <source>
        <dbReference type="ARBA" id="ARBA00023224"/>
    </source>
</evidence>
<dbReference type="OrthoDB" id="354287at2"/>
<dbReference type="InterPro" id="IPR004090">
    <property type="entry name" value="Chemotax_Me-accpt_rcpt"/>
</dbReference>
<keyword evidence="3 11" id="KW-0812">Transmembrane</keyword>
<dbReference type="SMART" id="SM01049">
    <property type="entry name" value="Cache_2"/>
    <property type="match status" value="1"/>
</dbReference>